<protein>
    <submittedName>
        <fullName evidence="2">Zinc metalloprotease</fullName>
    </submittedName>
</protein>
<evidence type="ECO:0000313" key="3">
    <source>
        <dbReference type="Proteomes" id="UP000054859"/>
    </source>
</evidence>
<dbReference type="CDD" id="cd07344">
    <property type="entry name" value="M48_yhfN_like"/>
    <property type="match status" value="1"/>
</dbReference>
<dbReference type="GO" id="GO:0006508">
    <property type="term" value="P:proteolysis"/>
    <property type="evidence" value="ECO:0007669"/>
    <property type="project" value="UniProtKB-KW"/>
</dbReference>
<keyword evidence="2" id="KW-0378">Hydrolase</keyword>
<dbReference type="PANTHER" id="PTHR30399">
    <property type="entry name" value="UNCHARACTERIZED PROTEIN YGJP"/>
    <property type="match status" value="1"/>
</dbReference>
<proteinExistence type="predicted"/>
<dbReference type="Pfam" id="PF01863">
    <property type="entry name" value="YgjP-like"/>
    <property type="match status" value="1"/>
</dbReference>
<comment type="caution">
    <text evidence="2">The sequence shown here is derived from an EMBL/GenBank/DDBJ whole genome shotgun (WGS) entry which is preliminary data.</text>
</comment>
<dbReference type="Gene3D" id="3.30.2010.10">
    <property type="entry name" value="Metalloproteases ('zincins'), catalytic domain"/>
    <property type="match status" value="1"/>
</dbReference>
<dbReference type="Proteomes" id="UP000054859">
    <property type="component" value="Unassembled WGS sequence"/>
</dbReference>
<gene>
    <name evidence="2" type="ORF">Lade_1455</name>
</gene>
<keyword evidence="2" id="KW-0645">Protease</keyword>
<dbReference type="InterPro" id="IPR002725">
    <property type="entry name" value="YgjP-like_metallopeptidase"/>
</dbReference>
<dbReference type="PANTHER" id="PTHR30399:SF1">
    <property type="entry name" value="UTP PYROPHOSPHATASE"/>
    <property type="match status" value="1"/>
</dbReference>
<dbReference type="EMBL" id="LNKA01000005">
    <property type="protein sequence ID" value="KTC65272.1"/>
    <property type="molecule type" value="Genomic_DNA"/>
</dbReference>
<dbReference type="STRING" id="45056.Lade_1455"/>
<evidence type="ECO:0000259" key="1">
    <source>
        <dbReference type="Pfam" id="PF01863"/>
    </source>
</evidence>
<dbReference type="PATRIC" id="fig|45056.6.peg.1503"/>
<evidence type="ECO:0000313" key="2">
    <source>
        <dbReference type="EMBL" id="KTC65272.1"/>
    </source>
</evidence>
<accession>A0A0W0R2J2</accession>
<feature type="domain" description="YgjP-like metallopeptidase" evidence="1">
    <location>
        <begin position="22"/>
        <end position="228"/>
    </location>
</feature>
<dbReference type="InterPro" id="IPR053136">
    <property type="entry name" value="UTP_pyrophosphatase-like"/>
</dbReference>
<dbReference type="RefSeq" id="WP_058462535.1">
    <property type="nucleotide sequence ID" value="NZ_CAAAHS010000012.1"/>
</dbReference>
<keyword evidence="2" id="KW-0482">Metalloprotease</keyword>
<dbReference type="AlphaFoldDB" id="A0A0W0R2J2"/>
<dbReference type="OrthoDB" id="9811177at2"/>
<dbReference type="GO" id="GO:0008237">
    <property type="term" value="F:metallopeptidase activity"/>
    <property type="evidence" value="ECO:0007669"/>
    <property type="project" value="UniProtKB-KW"/>
</dbReference>
<reference evidence="2 3" key="1">
    <citation type="submission" date="2015-11" db="EMBL/GenBank/DDBJ databases">
        <title>Identification of large and diverse effector repertoires of 38 Legionella species.</title>
        <authorList>
            <person name="Burstein D."/>
            <person name="Amaro F."/>
            <person name="Zusman T."/>
            <person name="Lifshitz Z."/>
            <person name="Cohen O."/>
            <person name="Gilbert J.A."/>
            <person name="Pupko T."/>
            <person name="Shuman H.A."/>
            <person name="Segal G."/>
        </authorList>
    </citation>
    <scope>NUCLEOTIDE SEQUENCE [LARGE SCALE GENOMIC DNA]</scope>
    <source>
        <strain evidence="2 3">1762-AUS-E</strain>
    </source>
</reference>
<keyword evidence="3" id="KW-1185">Reference proteome</keyword>
<name>A0A0W0R2J2_9GAMM</name>
<organism evidence="2 3">
    <name type="scientific">Legionella adelaidensis</name>
    <dbReference type="NCBI Taxonomy" id="45056"/>
    <lineage>
        <taxon>Bacteria</taxon>
        <taxon>Pseudomonadati</taxon>
        <taxon>Pseudomonadota</taxon>
        <taxon>Gammaproteobacteria</taxon>
        <taxon>Legionellales</taxon>
        <taxon>Legionellaceae</taxon>
        <taxon>Legionella</taxon>
    </lineage>
</organism>
<sequence length="235" mass="27301">MTLTQIEVAGIPVLIHQKPIKNMHLRVYPPDGLVKVTAPVKFKLTTVYSFIEEKIDWIQKHRKRIQSVSIPPPLQFQTGETLHFLGLEYQLVIKQGSTKASLTLDDNLMLLSIPEEFSLETKKKFLIQWYKNQLANILPCLINKWEQIIGVSAQKWGIKLMKTRWGSCNPLSKRICLNLALIKKPIACIESVIVHELIHILEPSHNKRFYALMTQFMPEWPEHKNALRYIKIPFL</sequence>